<dbReference type="Proteomes" id="UP001310022">
    <property type="component" value="Unassembled WGS sequence"/>
</dbReference>
<dbReference type="SUPFAM" id="SSF52058">
    <property type="entry name" value="L domain-like"/>
    <property type="match status" value="3"/>
</dbReference>
<comment type="caution">
    <text evidence="6">The sequence shown here is derived from an EMBL/GenBank/DDBJ whole genome shotgun (WGS) entry which is preliminary data.</text>
</comment>
<evidence type="ECO:0000313" key="6">
    <source>
        <dbReference type="EMBL" id="GJM59605.1"/>
    </source>
</evidence>
<evidence type="ECO:0000256" key="4">
    <source>
        <dbReference type="ARBA" id="ARBA00022729"/>
    </source>
</evidence>
<dbReference type="PANTHER" id="PTHR31018">
    <property type="entry name" value="SPORULATION-SPECIFIC PROTEIN-RELATED"/>
    <property type="match status" value="1"/>
</dbReference>
<comment type="subcellular location">
    <subcellularLocation>
        <location evidence="1">Secreted</location>
        <location evidence="1">Cell wall</location>
    </subcellularLocation>
</comment>
<organism evidence="6 7">
    <name type="scientific">Persicobacter diffluens</name>
    <dbReference type="NCBI Taxonomy" id="981"/>
    <lineage>
        <taxon>Bacteria</taxon>
        <taxon>Pseudomonadati</taxon>
        <taxon>Bacteroidota</taxon>
        <taxon>Cytophagia</taxon>
        <taxon>Cytophagales</taxon>
        <taxon>Persicobacteraceae</taxon>
        <taxon>Persicobacter</taxon>
    </lineage>
</organism>
<keyword evidence="3" id="KW-0964">Secreted</keyword>
<dbReference type="Gene3D" id="3.80.20.20">
    <property type="entry name" value="Receptor L-domain"/>
    <property type="match status" value="2"/>
</dbReference>
<dbReference type="GO" id="GO:0030313">
    <property type="term" value="C:cell envelope"/>
    <property type="evidence" value="ECO:0007669"/>
    <property type="project" value="UniProtKB-SubCell"/>
</dbReference>
<gene>
    <name evidence="6" type="ORF">PEDI_01570</name>
</gene>
<evidence type="ECO:0000256" key="3">
    <source>
        <dbReference type="ARBA" id="ARBA00022525"/>
    </source>
</evidence>
<keyword evidence="7" id="KW-1185">Reference proteome</keyword>
<dbReference type="EMBL" id="BQKE01000001">
    <property type="protein sequence ID" value="GJM59605.1"/>
    <property type="molecule type" value="Genomic_DNA"/>
</dbReference>
<dbReference type="PANTHER" id="PTHR31018:SF3">
    <property type="entry name" value="RECEPTOR PROTEIN-TYROSINE KINASE"/>
    <property type="match status" value="1"/>
</dbReference>
<evidence type="ECO:0000256" key="5">
    <source>
        <dbReference type="ARBA" id="ARBA00023180"/>
    </source>
</evidence>
<sequence>MLTILAITALSACKDDDETADYIPNPFSSSRIIDTAGVDHPYYNGSIQNPTVANMEEMKDRGVVSIRGSLVFSDFDYSNEDIKTLNFLDSITGNLSFIADSTLTEIGGFENLLYIGGNLLIERNFLAKEINGFPNLGWIEGNITIKNNEVMSSLAGLSTLETFKGNLRIGVMPDLLSLEGLNKIDSVLELSIEGLGVQNLKGLESLEYVESNVMISSNPFLKSFEGLERINTLTRLDIAQNESLVSLDGLENLEVVTGEFRLLANDDLSSLVNLEKLNTVGGLNISSNNSLSNLDGLEQVNIALPNRQGALQIDTNASLAVSGMCGIKHLAEESVANDSFIWNVSLASGDRVNPQQVADLTCP</sequence>
<evidence type="ECO:0008006" key="8">
    <source>
        <dbReference type="Google" id="ProtNLM"/>
    </source>
</evidence>
<reference evidence="6 7" key="1">
    <citation type="submission" date="2021-12" db="EMBL/GenBank/DDBJ databases">
        <title>Genome sequencing of bacteria with rrn-lacking chromosome and rrn-plasmid.</title>
        <authorList>
            <person name="Anda M."/>
            <person name="Iwasaki W."/>
        </authorList>
    </citation>
    <scope>NUCLEOTIDE SEQUENCE [LARGE SCALE GENOMIC DNA]</scope>
    <source>
        <strain evidence="6 7">NBRC 15940</strain>
    </source>
</reference>
<evidence type="ECO:0000256" key="2">
    <source>
        <dbReference type="ARBA" id="ARBA00022512"/>
    </source>
</evidence>
<proteinExistence type="predicted"/>
<keyword evidence="2" id="KW-0134">Cell wall</keyword>
<dbReference type="InterPro" id="IPR036941">
    <property type="entry name" value="Rcpt_L-dom_sf"/>
</dbReference>
<keyword evidence="5" id="KW-0325">Glycoprotein</keyword>
<dbReference type="InterPro" id="IPR051648">
    <property type="entry name" value="CWI-Assembly_Regulator"/>
</dbReference>
<evidence type="ECO:0000313" key="7">
    <source>
        <dbReference type="Proteomes" id="UP001310022"/>
    </source>
</evidence>
<name>A0AAN5AHS4_9BACT</name>
<dbReference type="AlphaFoldDB" id="A0AAN5AHS4"/>
<evidence type="ECO:0000256" key="1">
    <source>
        <dbReference type="ARBA" id="ARBA00004191"/>
    </source>
</evidence>
<protein>
    <recommendedName>
        <fullName evidence="8">Receptor L-domain domain-containing protein</fullName>
    </recommendedName>
</protein>
<accession>A0AAN5AHS4</accession>
<keyword evidence="4" id="KW-0732">Signal</keyword>